<dbReference type="Pfam" id="PF00083">
    <property type="entry name" value="Sugar_tr"/>
    <property type="match status" value="1"/>
</dbReference>
<evidence type="ECO:0000256" key="2">
    <source>
        <dbReference type="ARBA" id="ARBA00022448"/>
    </source>
</evidence>
<feature type="transmembrane region" description="Helical" evidence="7">
    <location>
        <begin position="96"/>
        <end position="115"/>
    </location>
</feature>
<evidence type="ECO:0000256" key="3">
    <source>
        <dbReference type="ARBA" id="ARBA00022475"/>
    </source>
</evidence>
<protein>
    <recommendedName>
        <fullName evidence="8">Major facilitator superfamily (MFS) profile domain-containing protein</fullName>
    </recommendedName>
</protein>
<evidence type="ECO:0000256" key="7">
    <source>
        <dbReference type="SAM" id="Phobius"/>
    </source>
</evidence>
<proteinExistence type="predicted"/>
<keyword evidence="3" id="KW-1003">Cell membrane</keyword>
<accession>A0AAT9G930</accession>
<evidence type="ECO:0000259" key="8">
    <source>
        <dbReference type="PROSITE" id="PS50850"/>
    </source>
</evidence>
<organism evidence="9">
    <name type="scientific">Candidatus Tisiphia endosymbiont of Sergentomyia squamirostris</name>
    <dbReference type="NCBI Taxonomy" id="3113639"/>
    <lineage>
        <taxon>Bacteria</taxon>
        <taxon>Pseudomonadati</taxon>
        <taxon>Pseudomonadota</taxon>
        <taxon>Alphaproteobacteria</taxon>
        <taxon>Rickettsiales</taxon>
        <taxon>Rickettsiaceae</taxon>
        <taxon>Rickettsieae</taxon>
        <taxon>Candidatus Tisiphia</taxon>
    </lineage>
</organism>
<dbReference type="InterPro" id="IPR005828">
    <property type="entry name" value="MFS_sugar_transport-like"/>
</dbReference>
<keyword evidence="6 7" id="KW-0472">Membrane</keyword>
<evidence type="ECO:0000256" key="5">
    <source>
        <dbReference type="ARBA" id="ARBA00022989"/>
    </source>
</evidence>
<dbReference type="AlphaFoldDB" id="A0AAT9G930"/>
<dbReference type="InterPro" id="IPR036259">
    <property type="entry name" value="MFS_trans_sf"/>
</dbReference>
<feature type="transmembrane region" description="Helical" evidence="7">
    <location>
        <begin position="249"/>
        <end position="270"/>
    </location>
</feature>
<evidence type="ECO:0000313" key="9">
    <source>
        <dbReference type="EMBL" id="BFD46317.1"/>
    </source>
</evidence>
<keyword evidence="5 7" id="KW-1133">Transmembrane helix</keyword>
<sequence length="322" mass="35697">MSKFVRADGKVIHPQTSLTREQKEAIGLLSIGTFLEYFDLMLYVHMAVLLNELFFEPTDPHTASLMTAFAFCSTYVLRPVGALIFGWIGDNIGRKATVIITTFMMSLSCLVMANLPTYAQIGISASYVVTVCRILQGMSSMGEVVGAELYLTELIKPPMQYPVVAFLAIAISVGTTVALGVATLAMSIELNWRMAFWFGAGVALIGVFARTTLRETPEFANAKRRVKHNIKLVINTDAFEKTLIWNKKVNIKTALSNFALISTWPIWFYTTYVYSSSILKNIFKYTTEQIISHNLGVSMISMLNSMLLTIPNAKPPLSAVES</sequence>
<dbReference type="EMBL" id="AP029170">
    <property type="protein sequence ID" value="BFD46317.1"/>
    <property type="molecule type" value="Genomic_DNA"/>
</dbReference>
<evidence type="ECO:0000256" key="4">
    <source>
        <dbReference type="ARBA" id="ARBA00022692"/>
    </source>
</evidence>
<feature type="domain" description="Major facilitator superfamily (MFS) profile" evidence="8">
    <location>
        <begin position="25"/>
        <end position="322"/>
    </location>
</feature>
<dbReference type="Gene3D" id="1.20.1250.20">
    <property type="entry name" value="MFS general substrate transporter like domains"/>
    <property type="match status" value="1"/>
</dbReference>
<dbReference type="InterPro" id="IPR020846">
    <property type="entry name" value="MFS_dom"/>
</dbReference>
<dbReference type="GO" id="GO:0005886">
    <property type="term" value="C:plasma membrane"/>
    <property type="evidence" value="ECO:0007669"/>
    <property type="project" value="UniProtKB-SubCell"/>
</dbReference>
<evidence type="ECO:0000256" key="6">
    <source>
        <dbReference type="ARBA" id="ARBA00023136"/>
    </source>
</evidence>
<dbReference type="PANTHER" id="PTHR43045">
    <property type="entry name" value="SHIKIMATE TRANSPORTER"/>
    <property type="match status" value="1"/>
</dbReference>
<evidence type="ECO:0000256" key="1">
    <source>
        <dbReference type="ARBA" id="ARBA00004651"/>
    </source>
</evidence>
<reference evidence="9" key="1">
    <citation type="submission" date="2024-01" db="EMBL/GenBank/DDBJ databases">
        <title>Sequencing the genomes of a sandfly, Sergentomyia squamirostris, and its two endosymbionts.</title>
        <authorList>
            <person name="Itokawa K."/>
            <person name="Sanjoba C."/>
        </authorList>
    </citation>
    <scope>NUCLEOTIDE SEQUENCE</scope>
    <source>
        <strain evidence="9">RiSSQ</strain>
    </source>
</reference>
<dbReference type="PROSITE" id="PS50850">
    <property type="entry name" value="MFS"/>
    <property type="match status" value="1"/>
</dbReference>
<keyword evidence="4 7" id="KW-0812">Transmembrane</keyword>
<dbReference type="SUPFAM" id="SSF103473">
    <property type="entry name" value="MFS general substrate transporter"/>
    <property type="match status" value="1"/>
</dbReference>
<feature type="transmembrane region" description="Helical" evidence="7">
    <location>
        <begin position="25"/>
        <end position="48"/>
    </location>
</feature>
<feature type="transmembrane region" description="Helical" evidence="7">
    <location>
        <begin position="163"/>
        <end position="188"/>
    </location>
</feature>
<dbReference type="PANTHER" id="PTHR43045:SF1">
    <property type="entry name" value="SHIKIMATE TRANSPORTER"/>
    <property type="match status" value="1"/>
</dbReference>
<feature type="transmembrane region" description="Helical" evidence="7">
    <location>
        <begin position="68"/>
        <end position="89"/>
    </location>
</feature>
<name>A0AAT9G930_9RICK</name>
<comment type="subcellular location">
    <subcellularLocation>
        <location evidence="1">Cell membrane</location>
        <topology evidence="1">Multi-pass membrane protein</topology>
    </subcellularLocation>
</comment>
<keyword evidence="2" id="KW-0813">Transport</keyword>
<dbReference type="GO" id="GO:0022857">
    <property type="term" value="F:transmembrane transporter activity"/>
    <property type="evidence" value="ECO:0007669"/>
    <property type="project" value="InterPro"/>
</dbReference>
<feature type="transmembrane region" description="Helical" evidence="7">
    <location>
        <begin position="194"/>
        <end position="213"/>
    </location>
</feature>
<gene>
    <name evidence="9" type="ORF">DMENIID0002_09630</name>
</gene>